<comment type="caution">
    <text evidence="2">The sequence shown here is derived from an EMBL/GenBank/DDBJ whole genome shotgun (WGS) entry which is preliminary data.</text>
</comment>
<dbReference type="InterPro" id="IPR016024">
    <property type="entry name" value="ARM-type_fold"/>
</dbReference>
<dbReference type="InterPro" id="IPR037883">
    <property type="entry name" value="Knr4/Smi1-like_sf"/>
</dbReference>
<dbReference type="SUPFAM" id="SSF160631">
    <property type="entry name" value="SMI1/KNR4-like"/>
    <property type="match status" value="1"/>
</dbReference>
<protein>
    <submittedName>
        <fullName evidence="2">SMI1/KNR4 family protein</fullName>
    </submittedName>
</protein>
<dbReference type="Gene3D" id="3.40.1580.10">
    <property type="entry name" value="SMI1/KNR4-like"/>
    <property type="match status" value="1"/>
</dbReference>
<proteinExistence type="predicted"/>
<sequence length="458" mass="52593">MKESNHTFVTEQIERIKNKLILAKNTDKDLKVFGASDHKYLLGEVVSSEAVLQFETEYSIQLPSSYKAFLMNIGNGGESFSSSGAGPFYGIYPLGKGVNEFITENPKEYLKGDCILHPKMTDEDWENLTEKIEEDEISDEDYNIELGKIYGGILPIGTQGCSSYHAIVLNGEFKGRVVNINTERYTPQFTFESNFLDWYERWLDEVISEDLMQETAGWFGYSMGGSALDILEAYFSTSDNETRKDCLTGILKKQKLAPAILDTIEEEFRINDVEVQTELLQILTKFDYERAFPYLIDFADVSLLDVLQFVFWYAKDKSTDWLGVIESNIESINDDETFRFCVYLLKEMNIDYGYLIIPFTKNDNEEIRVTTYYMLGQLSNKNSYLDTFIVGLNDASNRVLHTALQALNGVEDKRLLKHYKNIAERFPKEKDYILVNLNLRLRPFGLTNTTIKDLALDS</sequence>
<dbReference type="RefSeq" id="WP_290265737.1">
    <property type="nucleotide sequence ID" value="NZ_JAUFQQ010000005.1"/>
</dbReference>
<accession>A0ABV5FHC8</accession>
<evidence type="ECO:0000259" key="1">
    <source>
        <dbReference type="SMART" id="SM00860"/>
    </source>
</evidence>
<evidence type="ECO:0000313" key="2">
    <source>
        <dbReference type="EMBL" id="MFB9062956.1"/>
    </source>
</evidence>
<evidence type="ECO:0000313" key="3">
    <source>
        <dbReference type="Proteomes" id="UP001589589"/>
    </source>
</evidence>
<dbReference type="InterPro" id="IPR018958">
    <property type="entry name" value="Knr4/Smi1-like_dom"/>
</dbReference>
<dbReference type="SUPFAM" id="SSF48371">
    <property type="entry name" value="ARM repeat"/>
    <property type="match status" value="1"/>
</dbReference>
<reference evidence="2 3" key="1">
    <citation type="submission" date="2024-09" db="EMBL/GenBank/DDBJ databases">
        <authorList>
            <person name="Sun Q."/>
            <person name="Mori K."/>
        </authorList>
    </citation>
    <scope>NUCLEOTIDE SEQUENCE [LARGE SCALE GENOMIC DNA]</scope>
    <source>
        <strain evidence="2 3">CECT 7908</strain>
    </source>
</reference>
<dbReference type="SMART" id="SM00860">
    <property type="entry name" value="SMI1_KNR4"/>
    <property type="match status" value="1"/>
</dbReference>
<dbReference type="Pfam" id="PF09346">
    <property type="entry name" value="SMI1_KNR4"/>
    <property type="match status" value="1"/>
</dbReference>
<keyword evidence="3" id="KW-1185">Reference proteome</keyword>
<name>A0ABV5FHC8_9FLAO</name>
<gene>
    <name evidence="2" type="ORF">ACFFUQ_02915</name>
</gene>
<feature type="domain" description="Knr4/Smi1-like" evidence="1">
    <location>
        <begin position="45"/>
        <end position="201"/>
    </location>
</feature>
<organism evidence="2 3">
    <name type="scientific">Flavobacterium branchiarum</name>
    <dbReference type="NCBI Taxonomy" id="1114870"/>
    <lineage>
        <taxon>Bacteria</taxon>
        <taxon>Pseudomonadati</taxon>
        <taxon>Bacteroidota</taxon>
        <taxon>Flavobacteriia</taxon>
        <taxon>Flavobacteriales</taxon>
        <taxon>Flavobacteriaceae</taxon>
        <taxon>Flavobacterium</taxon>
    </lineage>
</organism>
<dbReference type="Proteomes" id="UP001589589">
    <property type="component" value="Unassembled WGS sequence"/>
</dbReference>
<dbReference type="EMBL" id="JBHMEX010000012">
    <property type="protein sequence ID" value="MFB9062956.1"/>
    <property type="molecule type" value="Genomic_DNA"/>
</dbReference>